<proteinExistence type="predicted"/>
<sequence length="106" mass="11732">MSDQTMQPLLEGVILEELTQLTLADVCRACTTHAESIIELVDEGILTPLGDVPQRWVFTGLHLRRARVALRLQSDLGVNRAGAALAVQLLEEIDALRTRLRTMDVV</sequence>
<dbReference type="AlphaFoldDB" id="A0A0C5J6Q9"/>
<dbReference type="STRING" id="1565605.PG1C_02195"/>
<dbReference type="Proteomes" id="UP000061603">
    <property type="component" value="Chromosome"/>
</dbReference>
<evidence type="ECO:0000313" key="2">
    <source>
        <dbReference type="Proteomes" id="UP000061603"/>
    </source>
</evidence>
<dbReference type="KEGG" id="rbu:PG1C_02195"/>
<dbReference type="Pfam" id="PF13591">
    <property type="entry name" value="MerR_2"/>
    <property type="match status" value="1"/>
</dbReference>
<protein>
    <submittedName>
        <fullName evidence="1">MerR family transcriptional regulator</fullName>
    </submittedName>
</protein>
<organism evidence="1 2">
    <name type="scientific">Rugosibacter aromaticivorans</name>
    <dbReference type="NCBI Taxonomy" id="1565605"/>
    <lineage>
        <taxon>Bacteria</taxon>
        <taxon>Pseudomonadati</taxon>
        <taxon>Pseudomonadota</taxon>
        <taxon>Betaproteobacteria</taxon>
        <taxon>Nitrosomonadales</taxon>
        <taxon>Sterolibacteriaceae</taxon>
        <taxon>Rugosibacter</taxon>
    </lineage>
</organism>
<evidence type="ECO:0000313" key="1">
    <source>
        <dbReference type="EMBL" id="AJP47600.1"/>
    </source>
</evidence>
<reference evidence="1 2" key="1">
    <citation type="journal article" date="2015" name="Genome Announc.">
        <title>Complete Genome Sequence of a Novel Bacterium within the Family Rhodocyclaceae That Degrades Polycyclic Aromatic Hydrocarbons.</title>
        <authorList>
            <person name="Singleton D.R."/>
            <person name="Dickey A.N."/>
            <person name="Scholl E.H."/>
            <person name="Wright F.A."/>
            <person name="Aitken M.D."/>
        </authorList>
    </citation>
    <scope>NUCLEOTIDE SEQUENCE [LARGE SCALE GENOMIC DNA]</scope>
    <source>
        <strain evidence="2">PG1-Ca6</strain>
    </source>
</reference>
<dbReference type="PATRIC" id="fig|1565605.3.peg.455"/>
<dbReference type="RefSeq" id="WP_202635818.1">
    <property type="nucleotide sequence ID" value="NZ_CP010554.1"/>
</dbReference>
<keyword evidence="2" id="KW-1185">Reference proteome</keyword>
<dbReference type="EMBL" id="CP010554">
    <property type="protein sequence ID" value="AJP47600.1"/>
    <property type="molecule type" value="Genomic_DNA"/>
</dbReference>
<dbReference type="HOGENOM" id="CLU_144710_3_0_4"/>
<dbReference type="Gene3D" id="1.10.1660.10">
    <property type="match status" value="1"/>
</dbReference>
<gene>
    <name evidence="1" type="ORF">PG1C_02195</name>
</gene>
<name>A0A0C5J6Q9_9PROT</name>
<accession>A0A0C5J6Q9</accession>